<organism evidence="1 2">
    <name type="scientific">Candidatus Clostridium eludens</name>
    <dbReference type="NCBI Taxonomy" id="3381663"/>
    <lineage>
        <taxon>Bacteria</taxon>
        <taxon>Bacillati</taxon>
        <taxon>Bacillota</taxon>
        <taxon>Clostridia</taxon>
        <taxon>Eubacteriales</taxon>
        <taxon>Clostridiaceae</taxon>
        <taxon>Clostridium</taxon>
    </lineage>
</organism>
<reference evidence="1 2" key="1">
    <citation type="submission" date="2024-11" db="EMBL/GenBank/DDBJ databases">
        <authorList>
            <person name="Heng Y.C."/>
            <person name="Lim A.C.H."/>
            <person name="Lee J.K.Y."/>
            <person name="Kittelmann S."/>
        </authorList>
    </citation>
    <scope>NUCLEOTIDE SEQUENCE [LARGE SCALE GENOMIC DNA]</scope>
    <source>
        <strain evidence="1 2">WILCCON 0269</strain>
    </source>
</reference>
<accession>A0ABW8SFC9</accession>
<dbReference type="RefSeq" id="WP_406790537.1">
    <property type="nucleotide sequence ID" value="NZ_JBJHZX010000002.1"/>
</dbReference>
<comment type="caution">
    <text evidence="1">The sequence shown here is derived from an EMBL/GenBank/DDBJ whole genome shotgun (WGS) entry which is preliminary data.</text>
</comment>
<dbReference type="EMBL" id="JBJHZX010000002">
    <property type="protein sequence ID" value="MFL0194417.1"/>
    <property type="molecule type" value="Genomic_DNA"/>
</dbReference>
<evidence type="ECO:0000313" key="1">
    <source>
        <dbReference type="EMBL" id="MFL0194417.1"/>
    </source>
</evidence>
<protein>
    <submittedName>
        <fullName evidence="1">Uncharacterized protein</fullName>
    </submittedName>
</protein>
<proteinExistence type="predicted"/>
<dbReference type="Proteomes" id="UP001623660">
    <property type="component" value="Unassembled WGS sequence"/>
</dbReference>
<evidence type="ECO:0000313" key="2">
    <source>
        <dbReference type="Proteomes" id="UP001623660"/>
    </source>
</evidence>
<sequence length="218" mass="25755">MNEILLKSKDSINTFLGSIDLLIKDNLTTIKCCDMYELYFHLFNQLKIYRGTSSGFMGYSELLLFRFLYNMFSEEFSVIPFTKDVNIFKIKDKREVFLSQGAERYKVSTNKKIVPDISVKCKSKLIAVCEIKVFLTNGVRTINDVFLKLKELQYIYPDVYTVLIIYINPGKMGSQIKLLEEYSRQYLWFNYIILQDNNQYLYDLIKDKLNLTEYLINS</sequence>
<name>A0ABW8SFC9_9CLOT</name>
<gene>
    <name evidence="1" type="ORF">ACJDU8_02350</name>
</gene>
<keyword evidence="2" id="KW-1185">Reference proteome</keyword>